<gene>
    <name evidence="2" type="ORF">Psch_01305</name>
</gene>
<evidence type="ECO:0000313" key="3">
    <source>
        <dbReference type="Proteomes" id="UP000298324"/>
    </source>
</evidence>
<dbReference type="RefSeq" id="WP_190239559.1">
    <property type="nucleotide sequence ID" value="NZ_QFGA01000001.1"/>
</dbReference>
<reference evidence="2 3" key="1">
    <citation type="journal article" date="2018" name="Environ. Microbiol.">
        <title>Novel energy conservation strategies and behaviour of Pelotomaculum schinkii driving syntrophic propionate catabolism.</title>
        <authorList>
            <person name="Hidalgo-Ahumada C.A.P."/>
            <person name="Nobu M.K."/>
            <person name="Narihiro T."/>
            <person name="Tamaki H."/>
            <person name="Liu W.T."/>
            <person name="Kamagata Y."/>
            <person name="Stams A.J.M."/>
            <person name="Imachi H."/>
            <person name="Sousa D.Z."/>
        </authorList>
    </citation>
    <scope>NUCLEOTIDE SEQUENCE [LARGE SCALE GENOMIC DNA]</scope>
    <source>
        <strain evidence="2 3">HH</strain>
    </source>
</reference>
<name>A0A4Y7RG74_9FIRM</name>
<dbReference type="AlphaFoldDB" id="A0A4Y7RG74"/>
<keyword evidence="1" id="KW-1133">Transmembrane helix</keyword>
<evidence type="ECO:0000313" key="2">
    <source>
        <dbReference type="EMBL" id="TEB07750.1"/>
    </source>
</evidence>
<comment type="caution">
    <text evidence="2">The sequence shown here is derived from an EMBL/GenBank/DDBJ whole genome shotgun (WGS) entry which is preliminary data.</text>
</comment>
<feature type="transmembrane region" description="Helical" evidence="1">
    <location>
        <begin position="57"/>
        <end position="74"/>
    </location>
</feature>
<evidence type="ECO:0000256" key="1">
    <source>
        <dbReference type="SAM" id="Phobius"/>
    </source>
</evidence>
<organism evidence="2 3">
    <name type="scientific">Pelotomaculum schinkii</name>
    <dbReference type="NCBI Taxonomy" id="78350"/>
    <lineage>
        <taxon>Bacteria</taxon>
        <taxon>Bacillati</taxon>
        <taxon>Bacillota</taxon>
        <taxon>Clostridia</taxon>
        <taxon>Eubacteriales</taxon>
        <taxon>Desulfotomaculaceae</taxon>
        <taxon>Pelotomaculum</taxon>
    </lineage>
</organism>
<keyword evidence="1" id="KW-0812">Transmembrane</keyword>
<accession>A0A4Y7RG74</accession>
<feature type="transmembrane region" description="Helical" evidence="1">
    <location>
        <begin position="32"/>
        <end position="50"/>
    </location>
</feature>
<sequence length="81" mass="9034">MNIFFKALLVIPVIFSIKAALTLKDKVNMKRSIDFMAIGVLTLILAEINAQDAFKMLGIGIFLYGLGIVTYYKFKEGLNDS</sequence>
<keyword evidence="3" id="KW-1185">Reference proteome</keyword>
<dbReference type="Proteomes" id="UP000298324">
    <property type="component" value="Unassembled WGS sequence"/>
</dbReference>
<dbReference type="EMBL" id="QFGA01000001">
    <property type="protein sequence ID" value="TEB07750.1"/>
    <property type="molecule type" value="Genomic_DNA"/>
</dbReference>
<protein>
    <submittedName>
        <fullName evidence="2">Uncharacterized protein</fullName>
    </submittedName>
</protein>
<proteinExistence type="predicted"/>
<keyword evidence="1" id="KW-0472">Membrane</keyword>